<reference evidence="2" key="1">
    <citation type="submission" date="2023-03" db="EMBL/GenBank/DDBJ databases">
        <title>Massive genome expansion in bonnet fungi (Mycena s.s.) driven by repeated elements and novel gene families across ecological guilds.</title>
        <authorList>
            <consortium name="Lawrence Berkeley National Laboratory"/>
            <person name="Harder C.B."/>
            <person name="Miyauchi S."/>
            <person name="Viragh M."/>
            <person name="Kuo A."/>
            <person name="Thoen E."/>
            <person name="Andreopoulos B."/>
            <person name="Lu D."/>
            <person name="Skrede I."/>
            <person name="Drula E."/>
            <person name="Henrissat B."/>
            <person name="Morin E."/>
            <person name="Kohler A."/>
            <person name="Barry K."/>
            <person name="LaButti K."/>
            <person name="Morin E."/>
            <person name="Salamov A."/>
            <person name="Lipzen A."/>
            <person name="Mereny Z."/>
            <person name="Hegedus B."/>
            <person name="Baldrian P."/>
            <person name="Stursova M."/>
            <person name="Weitz H."/>
            <person name="Taylor A."/>
            <person name="Grigoriev I.V."/>
            <person name="Nagy L.G."/>
            <person name="Martin F."/>
            <person name="Kauserud H."/>
        </authorList>
    </citation>
    <scope>NUCLEOTIDE SEQUENCE</scope>
    <source>
        <strain evidence="2">CBHHK067</strain>
    </source>
</reference>
<feature type="compositionally biased region" description="Low complexity" evidence="1">
    <location>
        <begin position="46"/>
        <end position="71"/>
    </location>
</feature>
<dbReference type="EMBL" id="JARKIE010000830">
    <property type="protein sequence ID" value="KAJ7615698.1"/>
    <property type="molecule type" value="Genomic_DNA"/>
</dbReference>
<dbReference type="Proteomes" id="UP001221757">
    <property type="component" value="Unassembled WGS sequence"/>
</dbReference>
<accession>A0AAD7BAL1</accession>
<dbReference type="AlphaFoldDB" id="A0AAD7BAL1"/>
<name>A0AAD7BAL1_MYCRO</name>
<evidence type="ECO:0000313" key="2">
    <source>
        <dbReference type="EMBL" id="KAJ7615698.1"/>
    </source>
</evidence>
<feature type="compositionally biased region" description="Low complexity" evidence="1">
    <location>
        <begin position="85"/>
        <end position="105"/>
    </location>
</feature>
<protein>
    <submittedName>
        <fullName evidence="2">Uncharacterized protein</fullName>
    </submittedName>
</protein>
<comment type="caution">
    <text evidence="2">The sequence shown here is derived from an EMBL/GenBank/DDBJ whole genome shotgun (WGS) entry which is preliminary data.</text>
</comment>
<sequence>MKQILRRKNTSARAFARTGLTPQESEQLMALALAEPIQKTLSIHMTSDSDTGTSSPSSGISSASRTSPSSSEDWSDLLGSDWRGSRSSFTASTSSADSLFDTSSDAGDDAMPELRDIGYPDSDEDSSDSETSSASDSGEEANDEEEWEWDDAEDDGMGLDSMPRCSNTVRWVQHMPEDMYSQCYEAPRTPSPAGLPSFPMFWES</sequence>
<organism evidence="2 3">
    <name type="scientific">Mycena rosella</name>
    <name type="common">Pink bonnet</name>
    <name type="synonym">Agaricus rosellus</name>
    <dbReference type="NCBI Taxonomy" id="1033263"/>
    <lineage>
        <taxon>Eukaryota</taxon>
        <taxon>Fungi</taxon>
        <taxon>Dikarya</taxon>
        <taxon>Basidiomycota</taxon>
        <taxon>Agaricomycotina</taxon>
        <taxon>Agaricomycetes</taxon>
        <taxon>Agaricomycetidae</taxon>
        <taxon>Agaricales</taxon>
        <taxon>Marasmiineae</taxon>
        <taxon>Mycenaceae</taxon>
        <taxon>Mycena</taxon>
    </lineage>
</organism>
<feature type="compositionally biased region" description="Acidic residues" evidence="1">
    <location>
        <begin position="137"/>
        <end position="157"/>
    </location>
</feature>
<proteinExistence type="predicted"/>
<keyword evidence="3" id="KW-1185">Reference proteome</keyword>
<evidence type="ECO:0000313" key="3">
    <source>
        <dbReference type="Proteomes" id="UP001221757"/>
    </source>
</evidence>
<evidence type="ECO:0000256" key="1">
    <source>
        <dbReference type="SAM" id="MobiDB-lite"/>
    </source>
</evidence>
<feature type="region of interest" description="Disordered" evidence="1">
    <location>
        <begin position="42"/>
        <end position="162"/>
    </location>
</feature>
<gene>
    <name evidence="2" type="ORF">B0H17DRAFT_1152794</name>
</gene>